<organism evidence="2 3">
    <name type="scientific">Candidatus Liptonbacteria bacterium GWB1_49_6</name>
    <dbReference type="NCBI Taxonomy" id="1798644"/>
    <lineage>
        <taxon>Bacteria</taxon>
        <taxon>Candidatus Liptoniibacteriota</taxon>
    </lineage>
</organism>
<dbReference type="Proteomes" id="UP000176648">
    <property type="component" value="Unassembled WGS sequence"/>
</dbReference>
<keyword evidence="1" id="KW-0812">Transmembrane</keyword>
<keyword evidence="1" id="KW-0472">Membrane</keyword>
<keyword evidence="1" id="KW-1133">Transmembrane helix</keyword>
<dbReference type="EMBL" id="MHKU01000022">
    <property type="protein sequence ID" value="OGY96773.1"/>
    <property type="molecule type" value="Genomic_DNA"/>
</dbReference>
<accession>A0A1G2C5V2</accession>
<proteinExistence type="predicted"/>
<dbReference type="STRING" id="1798644.A2122_00815"/>
<feature type="transmembrane region" description="Helical" evidence="1">
    <location>
        <begin position="487"/>
        <end position="509"/>
    </location>
</feature>
<evidence type="ECO:0000256" key="1">
    <source>
        <dbReference type="SAM" id="Phobius"/>
    </source>
</evidence>
<gene>
    <name evidence="2" type="ORF">A2122_00815</name>
</gene>
<evidence type="ECO:0000313" key="3">
    <source>
        <dbReference type="Proteomes" id="UP000176648"/>
    </source>
</evidence>
<protein>
    <submittedName>
        <fullName evidence="2">Uncharacterized protein</fullName>
    </submittedName>
</protein>
<reference evidence="2 3" key="1">
    <citation type="journal article" date="2016" name="Nat. Commun.">
        <title>Thousands of microbial genomes shed light on interconnected biogeochemical processes in an aquifer system.</title>
        <authorList>
            <person name="Anantharaman K."/>
            <person name="Brown C.T."/>
            <person name="Hug L.A."/>
            <person name="Sharon I."/>
            <person name="Castelle C.J."/>
            <person name="Probst A.J."/>
            <person name="Thomas B.C."/>
            <person name="Singh A."/>
            <person name="Wilkins M.J."/>
            <person name="Karaoz U."/>
            <person name="Brodie E.L."/>
            <person name="Williams K.H."/>
            <person name="Hubbard S.S."/>
            <person name="Banfield J.F."/>
        </authorList>
    </citation>
    <scope>NUCLEOTIDE SEQUENCE [LARGE SCALE GENOMIC DNA]</scope>
</reference>
<feature type="transmembrane region" description="Helical" evidence="1">
    <location>
        <begin position="461"/>
        <end position="481"/>
    </location>
</feature>
<feature type="transmembrane region" description="Helical" evidence="1">
    <location>
        <begin position="419"/>
        <end position="440"/>
    </location>
</feature>
<dbReference type="AlphaFoldDB" id="A0A1G2C5V2"/>
<feature type="transmembrane region" description="Helical" evidence="1">
    <location>
        <begin position="391"/>
        <end position="413"/>
    </location>
</feature>
<sequence>MISSILKELFGKYRNFFEEKTSGDGAKIHVDEIASKVAAFYEKARNVIDYQEEHLLRKRFIGRVFRRRFLMSPDADIAEPLIKEIIRSGHLPNDSVPESKIEEVEKIIGRLRCLLRFSGTFPEKSRKELSEWLITIAAHAIEENLFPPTRDLFTAELMFFTIKKNLTITGPALAEEFADTQLFIAIQRGLLKVDTNQLHSRLLPFVYRDWNEMRSEDCEVIARELPSVKRKMEVMISHPLSPVFLNLVNRYNTVFSIIGDITEQNKGYDIERGLRDPEALEEDVRIAYKKRFRQEQKKLRRLAILSVISFFLSKVILALLIEVPIEMNVTHSFSLINTAVNIAFPPLLMMLIIGFIRMPSEKNLGLVLGEVEKVVFEDRPKKYAIDIRKKMGAVAQIAVRFFYLLMFFVSLYILSNALLFFHFNFANIAIFVFFVSLVAATGVKVHNRANELNLEVKKATMLSFVFDVFAMPFIAIGRFIIRGLSKFNVLVIALNLVIELPYQVLVEFLENLRGFIKSKKEDVG</sequence>
<evidence type="ECO:0000313" key="2">
    <source>
        <dbReference type="EMBL" id="OGY96773.1"/>
    </source>
</evidence>
<comment type="caution">
    <text evidence="2">The sequence shown here is derived from an EMBL/GenBank/DDBJ whole genome shotgun (WGS) entry which is preliminary data.</text>
</comment>
<name>A0A1G2C5V2_9BACT</name>
<feature type="transmembrane region" description="Helical" evidence="1">
    <location>
        <begin position="333"/>
        <end position="356"/>
    </location>
</feature>
<feature type="transmembrane region" description="Helical" evidence="1">
    <location>
        <begin position="299"/>
        <end position="321"/>
    </location>
</feature>